<dbReference type="EMBL" id="BAABHC010000014">
    <property type="protein sequence ID" value="GAA4433940.1"/>
    <property type="molecule type" value="Genomic_DNA"/>
</dbReference>
<dbReference type="InterPro" id="IPR036415">
    <property type="entry name" value="Lamin_tail_dom_sf"/>
</dbReference>
<gene>
    <name evidence="3" type="ORF">GCM10023188_24260</name>
</gene>
<evidence type="ECO:0000259" key="2">
    <source>
        <dbReference type="PROSITE" id="PS51841"/>
    </source>
</evidence>
<dbReference type="RefSeq" id="WP_345159376.1">
    <property type="nucleotide sequence ID" value="NZ_BAABHC010000014.1"/>
</dbReference>
<evidence type="ECO:0000313" key="4">
    <source>
        <dbReference type="Proteomes" id="UP001500552"/>
    </source>
</evidence>
<comment type="caution">
    <text evidence="3">The sequence shown here is derived from an EMBL/GenBank/DDBJ whole genome shotgun (WGS) entry which is preliminary data.</text>
</comment>
<accession>A0ABP8LQ13</accession>
<keyword evidence="1" id="KW-0732">Signal</keyword>
<dbReference type="Gene3D" id="2.60.40.1260">
    <property type="entry name" value="Lamin Tail domain"/>
    <property type="match status" value="1"/>
</dbReference>
<sequence>MIPLFAHAQLRESFADGDFTQDPAWSGDAGSFMVTEQGQLQSSGPAITGTTLQLATSSLAVTGTVWEFWANLKLATSSGNYADVYLLSDGQDLGSSSGYFVRLGGTADEVSLFRKDAGKSPVAIIDGEDKTLGSSTGNVVRVRVSRSVEDIWQLDIDLSGSGQHYARQGSASDATYKCSAFFGVLLRYSSANSQGFFFDDFTITDTEPPLPEALQLISPRELTLRFNEPLQPAQAGEEANFTLNSSLKPLSAELTEANTVRLVFSQNFSGGTNILNIAGLSDLYGNMLKAPVEMPFDFVSPAVLPGYNQLLITEIMADETPALGLPAQEYIELYNPTDQPLSLQGIRFSDATSTATLPDVQLLPQEYAVVVPGTQAENFRGYGKAIGISNFPSLNNSGEVLQLRQPNGTLIYALSYSDTWYKDSNKQSGGWSLEMIDVTNPCAGSSNWAASSDALGGTPGKANSVAAANPDHTPPVLTAVTAVAPTQLLLRFNERLDSAQAAGIANYSLSPVVPITGVEVAGPLFSEVTLQLSEPLQEQRLYTFTASGLTDCSGNLGGPQQLAFALPSAPEPGDVVINEILFNPRPNGVDFVELVNRSEKYIDLWNWQLANTSNDSIANRRLVTPDHHILEPGQYLILTTDRDNIRGNYPAAPENAFLQMSAMPSYTNEAGTVVVLQPDGRVADRFSYDEAMHFELIDDVKGFSLERVRLEGPTQPGNFHSAATQVFATPGYINSQAQEALVSPQLFQVQPLVFSPDGDGYEDFTTINYSTEQTGFVASITIFDAQGREIRRLARNELLAANGFFQWDGLREDGAKASIGYYLFYIELFDLNGQKREYKQNVVVGGRF</sequence>
<evidence type="ECO:0000313" key="3">
    <source>
        <dbReference type="EMBL" id="GAA4433940.1"/>
    </source>
</evidence>
<dbReference type="Pfam" id="PF13585">
    <property type="entry name" value="CHU_C"/>
    <property type="match status" value="1"/>
</dbReference>
<dbReference type="Proteomes" id="UP001500552">
    <property type="component" value="Unassembled WGS sequence"/>
</dbReference>
<dbReference type="InterPro" id="IPR014755">
    <property type="entry name" value="Cu-Rt/internalin_Ig-like"/>
</dbReference>
<keyword evidence="4" id="KW-1185">Reference proteome</keyword>
<evidence type="ECO:0000256" key="1">
    <source>
        <dbReference type="ARBA" id="ARBA00022729"/>
    </source>
</evidence>
<dbReference type="Gene3D" id="2.60.40.4070">
    <property type="match status" value="1"/>
</dbReference>
<organism evidence="3 4">
    <name type="scientific">Pontibacter saemangeumensis</name>
    <dbReference type="NCBI Taxonomy" id="1084525"/>
    <lineage>
        <taxon>Bacteria</taxon>
        <taxon>Pseudomonadati</taxon>
        <taxon>Bacteroidota</taxon>
        <taxon>Cytophagia</taxon>
        <taxon>Cytophagales</taxon>
        <taxon>Hymenobacteraceae</taxon>
        <taxon>Pontibacter</taxon>
    </lineage>
</organism>
<dbReference type="InterPro" id="IPR001322">
    <property type="entry name" value="Lamin_tail_dom"/>
</dbReference>
<dbReference type="PROSITE" id="PS51841">
    <property type="entry name" value="LTD"/>
    <property type="match status" value="1"/>
</dbReference>
<reference evidence="4" key="1">
    <citation type="journal article" date="2019" name="Int. J. Syst. Evol. Microbiol.">
        <title>The Global Catalogue of Microorganisms (GCM) 10K type strain sequencing project: providing services to taxonomists for standard genome sequencing and annotation.</title>
        <authorList>
            <consortium name="The Broad Institute Genomics Platform"/>
            <consortium name="The Broad Institute Genome Sequencing Center for Infectious Disease"/>
            <person name="Wu L."/>
            <person name="Ma J."/>
        </authorList>
    </citation>
    <scope>NUCLEOTIDE SEQUENCE [LARGE SCALE GENOMIC DNA]</scope>
    <source>
        <strain evidence="4">JCM 17926</strain>
    </source>
</reference>
<feature type="domain" description="LTD" evidence="2">
    <location>
        <begin position="563"/>
        <end position="690"/>
    </location>
</feature>
<protein>
    <recommendedName>
        <fullName evidence="2">LTD domain-containing protein</fullName>
    </recommendedName>
</protein>
<proteinExistence type="predicted"/>
<name>A0ABP8LQ13_9BACT</name>
<dbReference type="SUPFAM" id="SSF74853">
    <property type="entry name" value="Lamin A/C globular tail domain"/>
    <property type="match status" value="2"/>
</dbReference>
<dbReference type="Gene3D" id="2.60.40.1220">
    <property type="match status" value="2"/>
</dbReference>
<dbReference type="Pfam" id="PF00932">
    <property type="entry name" value="LTD"/>
    <property type="match status" value="2"/>
</dbReference>